<dbReference type="EMBL" id="BK016011">
    <property type="protein sequence ID" value="DAF89509.1"/>
    <property type="molecule type" value="Genomic_DNA"/>
</dbReference>
<proteinExistence type="predicted"/>
<organism evidence="1">
    <name type="scientific">Phage sp. cty4N14</name>
    <dbReference type="NCBI Taxonomy" id="2825799"/>
    <lineage>
        <taxon>Viruses</taxon>
    </lineage>
</organism>
<reference evidence="1" key="1">
    <citation type="journal article" date="2021" name="Proc. Natl. Acad. Sci. U.S.A.">
        <title>A Catalog of Tens of Thousands of Viruses from Human Metagenomes Reveals Hidden Associations with Chronic Diseases.</title>
        <authorList>
            <person name="Tisza M.J."/>
            <person name="Buck C.B."/>
        </authorList>
    </citation>
    <scope>NUCLEOTIDE SEQUENCE</scope>
    <source>
        <strain evidence="1">Cty4N14</strain>
    </source>
</reference>
<accession>A0A8S5U512</accession>
<sequence>MANEKNITTVRDEDRSFIRVIMSLPPEKKNLIRGIIIGLDLQEKQTATAAR</sequence>
<name>A0A8S5U512_9VIRU</name>
<protein>
    <submittedName>
        <fullName evidence="1">Uncharacterized protein</fullName>
    </submittedName>
</protein>
<evidence type="ECO:0000313" key="1">
    <source>
        <dbReference type="EMBL" id="DAF89509.1"/>
    </source>
</evidence>